<gene>
    <name evidence="3" type="ORF">V9T40_011370</name>
</gene>
<evidence type="ECO:0000256" key="1">
    <source>
        <dbReference type="SAM" id="MobiDB-lite"/>
    </source>
</evidence>
<dbReference type="EMBL" id="JBBCAQ010000037">
    <property type="protein sequence ID" value="KAK7574179.1"/>
    <property type="molecule type" value="Genomic_DNA"/>
</dbReference>
<evidence type="ECO:0000259" key="2">
    <source>
        <dbReference type="Pfam" id="PF13843"/>
    </source>
</evidence>
<feature type="compositionally biased region" description="Polar residues" evidence="1">
    <location>
        <begin position="65"/>
        <end position="79"/>
    </location>
</feature>
<proteinExistence type="predicted"/>
<dbReference type="PANTHER" id="PTHR47272">
    <property type="entry name" value="DDE_TNP_1_7 DOMAIN-CONTAINING PROTEIN"/>
    <property type="match status" value="1"/>
</dbReference>
<name>A0AAN9T8V7_9HEMI</name>
<feature type="compositionally biased region" description="Low complexity" evidence="1">
    <location>
        <begin position="100"/>
        <end position="109"/>
    </location>
</feature>
<dbReference type="AlphaFoldDB" id="A0AAN9T8V7"/>
<evidence type="ECO:0000313" key="4">
    <source>
        <dbReference type="Proteomes" id="UP001367676"/>
    </source>
</evidence>
<comment type="caution">
    <text evidence="3">The sequence shown here is derived from an EMBL/GenBank/DDBJ whole genome shotgun (WGS) entry which is preliminary data.</text>
</comment>
<accession>A0AAN9T8V7</accession>
<feature type="region of interest" description="Disordered" evidence="1">
    <location>
        <begin position="55"/>
        <end position="115"/>
    </location>
</feature>
<feature type="domain" description="PiggyBac transposable element-derived protein" evidence="2">
    <location>
        <begin position="208"/>
        <end position="565"/>
    </location>
</feature>
<sequence length="716" mass="82085">MVVPAHNYQEKPLTEEELFKRFGDSSDVEFLSSDDEDEAAALQNNIQAALDNLENVEDGDGFPSFTHNPIASTSNVNIDMSSTMPQTPSTSVPESNNVGSSQSHTQSSPESDHSAPLVTQLKNKFKLSVTQSYPTVGTAPRRSSRNVTESAVLVDETVNISEPVEPCRSTFVPTSKEKIKWKKDCSFESPPIQWFEPPLPEIESLPQPIDYFQRYVTSDIIESMATMTNLYAVQNNVRFISTEPQEIEKFLGMTIAMGNLQYPRVRLYWDTKLGINFVNQVMTVNRFYKLRQNIHLVDTTKEPPNNTDRFWKVRPLYDTIRKRCYELPLTTDLSIDEQTIPFKGHINAKQYNPNKPSKWGIKNVLLTSSNGLMFDFILYQGSTTELSATYRSFGIGAAFVMKLCERIQTSNHLLVFDNYFGSYSLAQWLLQEKQIYGLSTIRMNRFANPPLTPEKTFNKKHRGASEEVISTDGVVITQWLDNKKVSLASTYVGIGKLDLCKRWDKKSQKQIQVPRPEVVSLYNKHMGGVDKFDFLVTIYRSFIRSKKWTLRLINHALDMAVTNSWLEYRENAKVLKVAQKNQLDLIHFRHEIAETLMYGNKFMNSKNRVGRPPKRRRVADPNVRVELEVDNTTNYFPVPSFTLTSRLKRDKEVKPCDAVCQDEVNHFPGFDTNSKFAQRCKAVDCRKRTFIYCLKCNIHLCISKESNCFLKFHSVA</sequence>
<dbReference type="Proteomes" id="UP001367676">
    <property type="component" value="Unassembled WGS sequence"/>
</dbReference>
<dbReference type="PANTHER" id="PTHR47272:SF2">
    <property type="entry name" value="PIGGYBAC TRANSPOSABLE ELEMENT-DERIVED PROTEIN 3-LIKE"/>
    <property type="match status" value="1"/>
</dbReference>
<evidence type="ECO:0000313" key="3">
    <source>
        <dbReference type="EMBL" id="KAK7574179.1"/>
    </source>
</evidence>
<feature type="compositionally biased region" description="Low complexity" evidence="1">
    <location>
        <begin position="80"/>
        <end position="91"/>
    </location>
</feature>
<dbReference type="Pfam" id="PF13843">
    <property type="entry name" value="DDE_Tnp_1_7"/>
    <property type="match status" value="1"/>
</dbReference>
<keyword evidence="4" id="KW-1185">Reference proteome</keyword>
<organism evidence="3 4">
    <name type="scientific">Parthenolecanium corni</name>
    <dbReference type="NCBI Taxonomy" id="536013"/>
    <lineage>
        <taxon>Eukaryota</taxon>
        <taxon>Metazoa</taxon>
        <taxon>Ecdysozoa</taxon>
        <taxon>Arthropoda</taxon>
        <taxon>Hexapoda</taxon>
        <taxon>Insecta</taxon>
        <taxon>Pterygota</taxon>
        <taxon>Neoptera</taxon>
        <taxon>Paraneoptera</taxon>
        <taxon>Hemiptera</taxon>
        <taxon>Sternorrhyncha</taxon>
        <taxon>Coccoidea</taxon>
        <taxon>Coccidae</taxon>
        <taxon>Parthenolecanium</taxon>
    </lineage>
</organism>
<reference evidence="3 4" key="1">
    <citation type="submission" date="2024-03" db="EMBL/GenBank/DDBJ databases">
        <title>Adaptation during the transition from Ophiocordyceps entomopathogen to insect associate is accompanied by gene loss and intensified selection.</title>
        <authorList>
            <person name="Ward C.M."/>
            <person name="Onetto C.A."/>
            <person name="Borneman A.R."/>
        </authorList>
    </citation>
    <scope>NUCLEOTIDE SEQUENCE [LARGE SCALE GENOMIC DNA]</scope>
    <source>
        <strain evidence="3">AWRI1</strain>
        <tissue evidence="3">Single Adult Female</tissue>
    </source>
</reference>
<dbReference type="InterPro" id="IPR029526">
    <property type="entry name" value="PGBD"/>
</dbReference>
<protein>
    <recommendedName>
        <fullName evidence="2">PiggyBac transposable element-derived protein domain-containing protein</fullName>
    </recommendedName>
</protein>